<evidence type="ECO:0000313" key="2">
    <source>
        <dbReference type="EMBL" id="MBD3721660.1"/>
    </source>
</evidence>
<accession>A0A927HVL2</accession>
<sequence length="94" mass="10205">MPRDANHEFIRGNVELVRLSEAEGRVAAEGALPYPPGVLCVVPGEVWGGAVLRYFLALEEGVNMLPGFSPELQGVYSETDPDGIKRLYGYVLKG</sequence>
<organism evidence="2 3">
    <name type="scientific">Klebsiella pneumoniae</name>
    <dbReference type="NCBI Taxonomy" id="573"/>
    <lineage>
        <taxon>Bacteria</taxon>
        <taxon>Pseudomonadati</taxon>
        <taxon>Pseudomonadota</taxon>
        <taxon>Gammaproteobacteria</taxon>
        <taxon>Enterobacterales</taxon>
        <taxon>Enterobacteriaceae</taxon>
        <taxon>Klebsiella/Raoultella group</taxon>
        <taxon>Klebsiella</taxon>
        <taxon>Klebsiella pneumoniae complex</taxon>
    </lineage>
</organism>
<dbReference type="InterPro" id="IPR011193">
    <property type="entry name" value="Orn/lys/arg_de-COase"/>
</dbReference>
<dbReference type="InterPro" id="IPR008286">
    <property type="entry name" value="Prn/Lys/Arg_de-COase_C"/>
</dbReference>
<comment type="caution">
    <text evidence="2">The sequence shown here is derived from an EMBL/GenBank/DDBJ whole genome shotgun (WGS) entry which is preliminary data.</text>
</comment>
<proteinExistence type="predicted"/>
<dbReference type="PANTHER" id="PTHR45229">
    <property type="entry name" value="CONSTITUTIVE ORNITHINE DECARBOXYLASE"/>
    <property type="match status" value="1"/>
</dbReference>
<reference evidence="2" key="1">
    <citation type="submission" date="2020-07" db="EMBL/GenBank/DDBJ databases">
        <title>Clinical and genomic characterization of carbapenemase-producing Enterobacterales causing secondary infections during the COVID-19 crisis at a New York City hospital.</title>
        <authorList>
            <person name="Gomez-Simmonds A."/>
            <person name="Annavajhala M.K."/>
            <person name="Uhlemann A.-C."/>
        </authorList>
    </citation>
    <scope>NUCLEOTIDE SEQUENCE</scope>
    <source>
        <strain evidence="2">NK1607</strain>
    </source>
</reference>
<dbReference type="Proteomes" id="UP000609027">
    <property type="component" value="Unassembled WGS sequence"/>
</dbReference>
<gene>
    <name evidence="2" type="ORF">IE992_27400</name>
</gene>
<dbReference type="Gene3D" id="3.90.100.10">
    <property type="entry name" value="Orn/Lys/Arg decarboxylase, C-terminal domain"/>
    <property type="match status" value="1"/>
</dbReference>
<evidence type="ECO:0000259" key="1">
    <source>
        <dbReference type="Pfam" id="PF03711"/>
    </source>
</evidence>
<dbReference type="InterPro" id="IPR036633">
    <property type="entry name" value="Prn/Lys/Arg_de-COase_C_sf"/>
</dbReference>
<name>A0A927HVL2_KLEPN</name>
<dbReference type="GO" id="GO:0005829">
    <property type="term" value="C:cytosol"/>
    <property type="evidence" value="ECO:0007669"/>
    <property type="project" value="TreeGrafter"/>
</dbReference>
<feature type="domain" description="Orn/Lys/Arg decarboxylase C-terminal" evidence="1">
    <location>
        <begin position="2"/>
        <end position="79"/>
    </location>
</feature>
<dbReference type="AlphaFoldDB" id="A0A927HVL2"/>
<dbReference type="GO" id="GO:0030170">
    <property type="term" value="F:pyridoxal phosphate binding"/>
    <property type="evidence" value="ECO:0007669"/>
    <property type="project" value="TreeGrafter"/>
</dbReference>
<dbReference type="SUPFAM" id="SSF55904">
    <property type="entry name" value="Ornithine decarboxylase C-terminal domain"/>
    <property type="match status" value="1"/>
</dbReference>
<dbReference type="GO" id="GO:0004586">
    <property type="term" value="F:ornithine decarboxylase activity"/>
    <property type="evidence" value="ECO:0007669"/>
    <property type="project" value="TreeGrafter"/>
</dbReference>
<protein>
    <recommendedName>
        <fullName evidence="1">Orn/Lys/Arg decarboxylase C-terminal domain-containing protein</fullName>
    </recommendedName>
</protein>
<dbReference type="GO" id="GO:0006520">
    <property type="term" value="P:amino acid metabolic process"/>
    <property type="evidence" value="ECO:0007669"/>
    <property type="project" value="InterPro"/>
</dbReference>
<dbReference type="PANTHER" id="PTHR45229:SF4">
    <property type="entry name" value="CONSTITUTIVE ORNITHINE DECARBOXYLASE"/>
    <property type="match status" value="1"/>
</dbReference>
<dbReference type="EMBL" id="JACXTJ010000004">
    <property type="protein sequence ID" value="MBD3721660.1"/>
    <property type="molecule type" value="Genomic_DNA"/>
</dbReference>
<evidence type="ECO:0000313" key="3">
    <source>
        <dbReference type="Proteomes" id="UP000609027"/>
    </source>
</evidence>
<dbReference type="Pfam" id="PF03711">
    <property type="entry name" value="OKR_DC_1_C"/>
    <property type="match status" value="1"/>
</dbReference>